<organism evidence="1 2">
    <name type="scientific">Candidatus Raskinella chloraquaticus</name>
    <dbReference type="NCBI Taxonomy" id="1951219"/>
    <lineage>
        <taxon>Bacteria</taxon>
        <taxon>Pseudomonadati</taxon>
        <taxon>Pseudomonadota</taxon>
        <taxon>Alphaproteobacteria</taxon>
        <taxon>Hyphomicrobiales</taxon>
        <taxon>Phreatobacteraceae</taxon>
        <taxon>Candidatus Raskinella</taxon>
    </lineage>
</organism>
<sequence>MDEVLIEVSRGSLIESRHTGSVAVMNDRGQTVFSWGDTKRAVYPRSAVKAIQALALVESGAADHFAYSNEDLAMACASHSGEAAHAERAAAILARLGLSAAALECGAHWPMGEIASRTMARSNLEPSALHNNCSGKHCGFLALAVHRGYAPAGYVKADHPVQVEVRRALEEMVGVSLGAEICGTDGCSIPTYAMPLDQVAIAFARFGTGHGLSPERGRACERIRKACAVAPQMVAGTGRFCTDVMRLFGERVFVKTGAEGVFCGAFPDRGLGFALKIDDGATRASETAAAALIASFVTMSDDEAGEFERFRRPRQRNWRGIETGGIRPGRAFEQALSAVPHPKAG</sequence>
<dbReference type="PANTHER" id="PTHR42110:SF1">
    <property type="entry name" value="L-ASPARAGINASE, PUTATIVE (AFU_ORTHOLOGUE AFUA_3G11890)-RELATED"/>
    <property type="match status" value="1"/>
</dbReference>
<protein>
    <submittedName>
        <fullName evidence="1">Asparaginase</fullName>
    </submittedName>
</protein>
<dbReference type="InterPro" id="IPR010349">
    <property type="entry name" value="Asparaginase_II"/>
</dbReference>
<dbReference type="PANTHER" id="PTHR42110">
    <property type="entry name" value="L-ASPARAGINASE, PUTATIVE (AFU_ORTHOLOGUE AFUA_3G11890)-RELATED"/>
    <property type="match status" value="1"/>
</dbReference>
<evidence type="ECO:0000313" key="1">
    <source>
        <dbReference type="EMBL" id="OQW49688.1"/>
    </source>
</evidence>
<accession>A0A1W9HQD6</accession>
<gene>
    <name evidence="1" type="ORF">A4S15_02975</name>
</gene>
<name>A0A1W9HQD6_9HYPH</name>
<dbReference type="EMBL" id="LWDL01000031">
    <property type="protein sequence ID" value="OQW49688.1"/>
    <property type="molecule type" value="Genomic_DNA"/>
</dbReference>
<dbReference type="STRING" id="1827387.A4S15_02975"/>
<comment type="caution">
    <text evidence="1">The sequence shown here is derived from an EMBL/GenBank/DDBJ whole genome shotgun (WGS) entry which is preliminary data.</text>
</comment>
<proteinExistence type="predicted"/>
<dbReference type="AlphaFoldDB" id="A0A1W9HQD6"/>
<dbReference type="Proteomes" id="UP000192872">
    <property type="component" value="Unassembled WGS sequence"/>
</dbReference>
<dbReference type="Pfam" id="PF06089">
    <property type="entry name" value="Asparaginase_II"/>
    <property type="match status" value="1"/>
</dbReference>
<dbReference type="RefSeq" id="WP_376799908.1">
    <property type="nucleotide sequence ID" value="NZ_DBNB01000008.1"/>
</dbReference>
<evidence type="ECO:0000313" key="2">
    <source>
        <dbReference type="Proteomes" id="UP000192872"/>
    </source>
</evidence>
<reference evidence="1 2" key="1">
    <citation type="journal article" date="2017" name="Water Res.">
        <title>Comammox in drinking water systems.</title>
        <authorList>
            <person name="Wang Y."/>
            <person name="Ma L."/>
            <person name="Mao Y."/>
            <person name="Jiang X."/>
            <person name="Xia Y."/>
            <person name="Yu K."/>
            <person name="Li B."/>
            <person name="Zhang T."/>
        </authorList>
    </citation>
    <scope>NUCLEOTIDE SEQUENCE [LARGE SCALE GENOMIC DNA]</scope>
    <source>
        <strain evidence="1">SG_bin8</strain>
    </source>
</reference>